<keyword evidence="3" id="KW-1185">Reference proteome</keyword>
<evidence type="ECO:0000313" key="2">
    <source>
        <dbReference type="EMBL" id="KAL0132761.1"/>
    </source>
</evidence>
<dbReference type="EMBL" id="JADYXP020000001">
    <property type="protein sequence ID" value="KAL0132761.1"/>
    <property type="molecule type" value="Genomic_DNA"/>
</dbReference>
<proteinExistence type="predicted"/>
<feature type="region of interest" description="Disordered" evidence="1">
    <location>
        <begin position="32"/>
        <end position="57"/>
    </location>
</feature>
<feature type="compositionally biased region" description="Basic and acidic residues" evidence="1">
    <location>
        <begin position="48"/>
        <end position="57"/>
    </location>
</feature>
<gene>
    <name evidence="2" type="ORF">PUN28_000476</name>
</gene>
<accession>A0AAW2GZN0</accession>
<name>A0AAW2GZN0_9HYME</name>
<evidence type="ECO:0000313" key="3">
    <source>
        <dbReference type="Proteomes" id="UP001430953"/>
    </source>
</evidence>
<dbReference type="AlphaFoldDB" id="A0AAW2GZN0"/>
<evidence type="ECO:0000256" key="1">
    <source>
        <dbReference type="SAM" id="MobiDB-lite"/>
    </source>
</evidence>
<protein>
    <submittedName>
        <fullName evidence="2">Uncharacterized protein</fullName>
    </submittedName>
</protein>
<reference evidence="2 3" key="1">
    <citation type="submission" date="2023-03" db="EMBL/GenBank/DDBJ databases">
        <title>High recombination rates correlate with genetic variation in Cardiocondyla obscurior ants.</title>
        <authorList>
            <person name="Errbii M."/>
        </authorList>
    </citation>
    <scope>NUCLEOTIDE SEQUENCE [LARGE SCALE GENOMIC DNA]</scope>
    <source>
        <strain evidence="2">Alpha-2009</strain>
        <tissue evidence="2">Whole body</tissue>
    </source>
</reference>
<sequence>MSKRCTLYIKDKTENVHLINCRKQTLSKSSFDGRDYRQRGFPPTRSRLRNETKQKHDHITTNTLSVKEFNSPHKKTFFLMLKIQLIIFSHDETFSRSSKKQNYRPVFMRGKIIIDTPFN</sequence>
<comment type="caution">
    <text evidence="2">The sequence shown here is derived from an EMBL/GenBank/DDBJ whole genome shotgun (WGS) entry which is preliminary data.</text>
</comment>
<organism evidence="2 3">
    <name type="scientific">Cardiocondyla obscurior</name>
    <dbReference type="NCBI Taxonomy" id="286306"/>
    <lineage>
        <taxon>Eukaryota</taxon>
        <taxon>Metazoa</taxon>
        <taxon>Ecdysozoa</taxon>
        <taxon>Arthropoda</taxon>
        <taxon>Hexapoda</taxon>
        <taxon>Insecta</taxon>
        <taxon>Pterygota</taxon>
        <taxon>Neoptera</taxon>
        <taxon>Endopterygota</taxon>
        <taxon>Hymenoptera</taxon>
        <taxon>Apocrita</taxon>
        <taxon>Aculeata</taxon>
        <taxon>Formicoidea</taxon>
        <taxon>Formicidae</taxon>
        <taxon>Myrmicinae</taxon>
        <taxon>Cardiocondyla</taxon>
    </lineage>
</organism>
<dbReference type="Proteomes" id="UP001430953">
    <property type="component" value="Unassembled WGS sequence"/>
</dbReference>